<organism evidence="1 2">
    <name type="scientific">Arcicella rosea</name>
    <dbReference type="NCBI Taxonomy" id="502909"/>
    <lineage>
        <taxon>Bacteria</taxon>
        <taxon>Pseudomonadati</taxon>
        <taxon>Bacteroidota</taxon>
        <taxon>Cytophagia</taxon>
        <taxon>Cytophagales</taxon>
        <taxon>Flectobacillaceae</taxon>
        <taxon>Arcicella</taxon>
    </lineage>
</organism>
<protein>
    <submittedName>
        <fullName evidence="1">Esterase/lipase superfamily enzyme</fullName>
    </submittedName>
</protein>
<dbReference type="Proteomes" id="UP000524404">
    <property type="component" value="Unassembled WGS sequence"/>
</dbReference>
<dbReference type="SUPFAM" id="SSF53474">
    <property type="entry name" value="alpha/beta-Hydrolases"/>
    <property type="match status" value="1"/>
</dbReference>
<reference evidence="1 2" key="1">
    <citation type="submission" date="2020-08" db="EMBL/GenBank/DDBJ databases">
        <title>Functional genomics of gut bacteria from endangered species of beetles.</title>
        <authorList>
            <person name="Carlos-Shanley C."/>
        </authorList>
    </citation>
    <scope>NUCLEOTIDE SEQUENCE [LARGE SCALE GENOMIC DNA]</scope>
    <source>
        <strain evidence="1 2">S00070</strain>
    </source>
</reference>
<dbReference type="InterPro" id="IPR029058">
    <property type="entry name" value="AB_hydrolase_fold"/>
</dbReference>
<dbReference type="Pfam" id="PF00756">
    <property type="entry name" value="Esterase"/>
    <property type="match status" value="1"/>
</dbReference>
<dbReference type="InterPro" id="IPR000801">
    <property type="entry name" value="Esterase-like"/>
</dbReference>
<evidence type="ECO:0000313" key="2">
    <source>
        <dbReference type="Proteomes" id="UP000524404"/>
    </source>
</evidence>
<comment type="caution">
    <text evidence="1">The sequence shown here is derived from an EMBL/GenBank/DDBJ whole genome shotgun (WGS) entry which is preliminary data.</text>
</comment>
<dbReference type="PANTHER" id="PTHR48098:SF3">
    <property type="entry name" value="IRON(III) ENTEROBACTIN ESTERASE"/>
    <property type="match status" value="1"/>
</dbReference>
<sequence>MKREYHKWFSKYLQKDMEMLVFGHAGARVLFFPTRGARFYDYEDWHVIDAIKDKIEAGYLQIFCVDSVDAESLYSVERSPSYRIQRHMQYEEYIINEVLPFTREINPDMTMISAGCSLGAYHAMNVATKYPQFFTRVVGMSGRYDLTWQVGVFKDLFDGYHDENIYYNNPAQFIPNINDEKILNELRRVEFILAIGEDDAFLENNKYFSDILWRKGIVNKLYVWDEEAHKARYWRKMVQLYL</sequence>
<dbReference type="InterPro" id="IPR050583">
    <property type="entry name" value="Mycobacterial_A85_antigen"/>
</dbReference>
<dbReference type="AlphaFoldDB" id="A0A841ETW9"/>
<gene>
    <name evidence="1" type="ORF">HNP25_003166</name>
</gene>
<dbReference type="EMBL" id="JACHKT010000024">
    <property type="protein sequence ID" value="MBB6004503.1"/>
    <property type="molecule type" value="Genomic_DNA"/>
</dbReference>
<keyword evidence="2" id="KW-1185">Reference proteome</keyword>
<name>A0A841ETW9_9BACT</name>
<accession>A0A841ETW9</accession>
<dbReference type="PANTHER" id="PTHR48098">
    <property type="entry name" value="ENTEROCHELIN ESTERASE-RELATED"/>
    <property type="match status" value="1"/>
</dbReference>
<evidence type="ECO:0000313" key="1">
    <source>
        <dbReference type="EMBL" id="MBB6004503.1"/>
    </source>
</evidence>
<dbReference type="Gene3D" id="3.40.50.1820">
    <property type="entry name" value="alpha/beta hydrolase"/>
    <property type="match status" value="1"/>
</dbReference>
<dbReference type="RefSeq" id="WP_184135536.1">
    <property type="nucleotide sequence ID" value="NZ_JACHKT010000024.1"/>
</dbReference>
<proteinExistence type="predicted"/>